<feature type="compositionally biased region" description="Low complexity" evidence="1">
    <location>
        <begin position="91"/>
        <end position="106"/>
    </location>
</feature>
<gene>
    <name evidence="3" type="ORF">ACFOSE_02285</name>
</gene>
<feature type="region of interest" description="Disordered" evidence="1">
    <location>
        <begin position="217"/>
        <end position="237"/>
    </location>
</feature>
<name>A0ABV8CZP1_9STRE</name>
<sequence>MATKKEWVNLFESVTGRKPSAAEYAEAMANGFDTTLIVPETNQSADNTANTGKNWAKLFESVTGRKPTANEFMQGKNTNFDPAQIASITNAGSAAQTADQQSTAVSVSEAQPTTPASKPVAQQSQQAQETAIGSEQNSQDVASESRLGAQQPTGQVPNQDLPLQNPVDNEAPIASQSEQTAEQPQSAGNKAFTGKFQDQEFTVPEQVADGQNAAVYPQTASGAPQGVNQGDAAAQHQPNIPQMSGQAVFQPNPAMSGQVQGMTPNTKVNKTGLVIEIILPIVSIVVSLVFAALSFVISAPLFAGLSVLSLIFAGVLFILNLKGKKLFFIIALVVAVLAIITSSLAIFVNSSAKPSDNKTTASSKSSKYKVKDNSTNENDYIDKKYKFEWKKNDFKELKIDSDSVSDVIEKHGKASDAEITEDDLTLIYKGEDANSVVAYFEKEYDGTFILKSVYGRLNADDITTNSDYKSNWKQSDYDNLKTGDSSTGSGGTKWSEIHEKYGNPTSAWYTISLYDTNDKIEYKLFVSYSDYDADDSHLDNVSLTFASEDDGKTYNLASKSN</sequence>
<feature type="compositionally biased region" description="Polar residues" evidence="1">
    <location>
        <begin position="108"/>
        <end position="162"/>
    </location>
</feature>
<reference evidence="4" key="1">
    <citation type="journal article" date="2019" name="Int. J. Syst. Evol. Microbiol.">
        <title>The Global Catalogue of Microorganisms (GCM) 10K type strain sequencing project: providing services to taxonomists for standard genome sequencing and annotation.</title>
        <authorList>
            <consortium name="The Broad Institute Genomics Platform"/>
            <consortium name="The Broad Institute Genome Sequencing Center for Infectious Disease"/>
            <person name="Wu L."/>
            <person name="Ma J."/>
        </authorList>
    </citation>
    <scope>NUCLEOTIDE SEQUENCE [LARGE SCALE GENOMIC DNA]</scope>
    <source>
        <strain evidence="4">CCUG 58728</strain>
    </source>
</reference>
<comment type="caution">
    <text evidence="3">The sequence shown here is derived from an EMBL/GenBank/DDBJ whole genome shotgun (WGS) entry which is preliminary data.</text>
</comment>
<keyword evidence="2" id="KW-1133">Transmembrane helix</keyword>
<feature type="region of interest" description="Disordered" evidence="1">
    <location>
        <begin position="91"/>
        <end position="169"/>
    </location>
</feature>
<organism evidence="3 4">
    <name type="scientific">Streptococcus dentapri</name>
    <dbReference type="NCBI Taxonomy" id="573564"/>
    <lineage>
        <taxon>Bacteria</taxon>
        <taxon>Bacillati</taxon>
        <taxon>Bacillota</taxon>
        <taxon>Bacilli</taxon>
        <taxon>Lactobacillales</taxon>
        <taxon>Streptococcaceae</taxon>
        <taxon>Streptococcus</taxon>
    </lineage>
</organism>
<proteinExistence type="predicted"/>
<dbReference type="Proteomes" id="UP001595901">
    <property type="component" value="Unassembled WGS sequence"/>
</dbReference>
<evidence type="ECO:0000256" key="1">
    <source>
        <dbReference type="SAM" id="MobiDB-lite"/>
    </source>
</evidence>
<evidence type="ECO:0000313" key="3">
    <source>
        <dbReference type="EMBL" id="MFC3931622.1"/>
    </source>
</evidence>
<keyword evidence="2" id="KW-0812">Transmembrane</keyword>
<dbReference type="RefSeq" id="WP_380429959.1">
    <property type="nucleotide sequence ID" value="NZ_JBHSAC010000020.1"/>
</dbReference>
<keyword evidence="2" id="KW-0472">Membrane</keyword>
<feature type="region of interest" description="Disordered" evidence="1">
    <location>
        <begin position="352"/>
        <end position="372"/>
    </location>
</feature>
<keyword evidence="4" id="KW-1185">Reference proteome</keyword>
<feature type="compositionally biased region" description="Polar residues" evidence="1">
    <location>
        <begin position="218"/>
        <end position="228"/>
    </location>
</feature>
<dbReference type="EMBL" id="JBHSAC010000020">
    <property type="protein sequence ID" value="MFC3931622.1"/>
    <property type="molecule type" value="Genomic_DNA"/>
</dbReference>
<feature type="transmembrane region" description="Helical" evidence="2">
    <location>
        <begin position="326"/>
        <end position="348"/>
    </location>
</feature>
<evidence type="ECO:0008006" key="5">
    <source>
        <dbReference type="Google" id="ProtNLM"/>
    </source>
</evidence>
<evidence type="ECO:0000256" key="2">
    <source>
        <dbReference type="SAM" id="Phobius"/>
    </source>
</evidence>
<feature type="transmembrane region" description="Helical" evidence="2">
    <location>
        <begin position="273"/>
        <end position="295"/>
    </location>
</feature>
<protein>
    <recommendedName>
        <fullName evidence="5">MFS transporter</fullName>
    </recommendedName>
</protein>
<evidence type="ECO:0000313" key="4">
    <source>
        <dbReference type="Proteomes" id="UP001595901"/>
    </source>
</evidence>
<accession>A0ABV8CZP1</accession>
<feature type="transmembrane region" description="Helical" evidence="2">
    <location>
        <begin position="301"/>
        <end position="319"/>
    </location>
</feature>